<proteinExistence type="predicted"/>
<gene>
    <name evidence="1" type="ORF">CLV58_11665</name>
</gene>
<comment type="caution">
    <text evidence="1">The sequence shown here is derived from an EMBL/GenBank/DDBJ whole genome shotgun (WGS) entry which is preliminary data.</text>
</comment>
<evidence type="ECO:0000313" key="2">
    <source>
        <dbReference type="Proteomes" id="UP000238375"/>
    </source>
</evidence>
<dbReference type="EMBL" id="PVTE01000016">
    <property type="protein sequence ID" value="PRY34672.1"/>
    <property type="molecule type" value="Genomic_DNA"/>
</dbReference>
<dbReference type="Pfam" id="PF16267">
    <property type="entry name" value="DUF4920"/>
    <property type="match status" value="1"/>
</dbReference>
<dbReference type="AlphaFoldDB" id="A0A2T0SMN1"/>
<reference evidence="1 2" key="1">
    <citation type="submission" date="2018-03" db="EMBL/GenBank/DDBJ databases">
        <title>Genomic Encyclopedia of Archaeal and Bacterial Type Strains, Phase II (KMG-II): from individual species to whole genera.</title>
        <authorList>
            <person name="Goeker M."/>
        </authorList>
    </citation>
    <scope>NUCLEOTIDE SEQUENCE [LARGE SCALE GENOMIC DNA]</scope>
    <source>
        <strain evidence="1 2">DSM 28354</strain>
    </source>
</reference>
<protein>
    <submittedName>
        <fullName evidence="1">Uncharacterized protein DUF4920</fullName>
    </submittedName>
</protein>
<accession>A0A2T0SMN1</accession>
<dbReference type="Proteomes" id="UP000238375">
    <property type="component" value="Unassembled WGS sequence"/>
</dbReference>
<dbReference type="InterPro" id="IPR032577">
    <property type="entry name" value="DUF4920"/>
</dbReference>
<name>A0A2T0SMN1_9BACT</name>
<sequence length="147" mass="16021">MKTVMTLMLLCASIAGYSQTSYHGKKISEAGAIPATQLAAKMSGKDKLTTKVEGTVEDVCKMKGCWMKVKTGDGQTMRVMFKDYGFFVPKDIVGKKVVMEGIAETTTTPVDELRHYAEDAGKSKEEIAKITKPEKALTFMADGVIVK</sequence>
<organism evidence="1 2">
    <name type="scientific">Spirosoma oryzae</name>
    <dbReference type="NCBI Taxonomy" id="1469603"/>
    <lineage>
        <taxon>Bacteria</taxon>
        <taxon>Pseudomonadati</taxon>
        <taxon>Bacteroidota</taxon>
        <taxon>Cytophagia</taxon>
        <taxon>Cytophagales</taxon>
        <taxon>Cytophagaceae</taxon>
        <taxon>Spirosoma</taxon>
    </lineage>
</organism>
<keyword evidence="2" id="KW-1185">Reference proteome</keyword>
<evidence type="ECO:0000313" key="1">
    <source>
        <dbReference type="EMBL" id="PRY34672.1"/>
    </source>
</evidence>
<dbReference type="OrthoDB" id="129527at2"/>
<dbReference type="RefSeq" id="WP_106139284.1">
    <property type="nucleotide sequence ID" value="NZ_PVTE01000016.1"/>
</dbReference>